<dbReference type="InterPro" id="IPR004045">
    <property type="entry name" value="Glutathione_S-Trfase_N"/>
</dbReference>
<evidence type="ECO:0000259" key="2">
    <source>
        <dbReference type="PROSITE" id="PS50404"/>
    </source>
</evidence>
<feature type="domain" description="GST C-terminal" evidence="3">
    <location>
        <begin position="87"/>
        <end position="206"/>
    </location>
</feature>
<accession>A0ABZ2M7U1</accession>
<dbReference type="PANTHER" id="PTHR43969">
    <property type="entry name" value="GLUTATHIONE S TRANSFERASE D10, ISOFORM A-RELATED"/>
    <property type="match status" value="1"/>
</dbReference>
<dbReference type="SUPFAM" id="SSF52833">
    <property type="entry name" value="Thioredoxin-like"/>
    <property type="match status" value="1"/>
</dbReference>
<dbReference type="Gene3D" id="1.20.1050.10">
    <property type="match status" value="1"/>
</dbReference>
<dbReference type="InterPro" id="IPR036282">
    <property type="entry name" value="Glutathione-S-Trfase_C_sf"/>
</dbReference>
<gene>
    <name evidence="4" type="ORF">LZC94_15170</name>
</gene>
<dbReference type="Pfam" id="PF13409">
    <property type="entry name" value="GST_N_2"/>
    <property type="match status" value="1"/>
</dbReference>
<dbReference type="Gene3D" id="3.40.30.10">
    <property type="entry name" value="Glutaredoxin"/>
    <property type="match status" value="1"/>
</dbReference>
<dbReference type="Pfam" id="PF13410">
    <property type="entry name" value="GST_C_2"/>
    <property type="match status" value="1"/>
</dbReference>
<organism evidence="4 5">
    <name type="scientific">Pendulispora albinea</name>
    <dbReference type="NCBI Taxonomy" id="2741071"/>
    <lineage>
        <taxon>Bacteria</taxon>
        <taxon>Pseudomonadati</taxon>
        <taxon>Myxococcota</taxon>
        <taxon>Myxococcia</taxon>
        <taxon>Myxococcales</taxon>
        <taxon>Sorangiineae</taxon>
        <taxon>Pendulisporaceae</taxon>
        <taxon>Pendulispora</taxon>
    </lineage>
</organism>
<dbReference type="PANTHER" id="PTHR43969:SF9">
    <property type="entry name" value="GLUTATHIONE S TRANSFERASE D10, ISOFORM A-RELATED"/>
    <property type="match status" value="1"/>
</dbReference>
<dbReference type="Proteomes" id="UP001370348">
    <property type="component" value="Chromosome"/>
</dbReference>
<feature type="domain" description="GST N-terminal" evidence="2">
    <location>
        <begin position="1"/>
        <end position="82"/>
    </location>
</feature>
<comment type="subunit">
    <text evidence="1">Homodimer.</text>
</comment>
<protein>
    <submittedName>
        <fullName evidence="4">Glutathione S-transferase N-terminal domain-containing protein</fullName>
    </submittedName>
</protein>
<dbReference type="RefSeq" id="WP_394828201.1">
    <property type="nucleotide sequence ID" value="NZ_CP089984.1"/>
</dbReference>
<keyword evidence="5" id="KW-1185">Reference proteome</keyword>
<proteinExistence type="predicted"/>
<reference evidence="4 5" key="1">
    <citation type="submission" date="2021-12" db="EMBL/GenBank/DDBJ databases">
        <title>Discovery of the Pendulisporaceae a myxobacterial family with distinct sporulation behavior and unique specialized metabolism.</title>
        <authorList>
            <person name="Garcia R."/>
            <person name="Popoff A."/>
            <person name="Bader C.D."/>
            <person name="Loehr J."/>
            <person name="Walesch S."/>
            <person name="Walt C."/>
            <person name="Boldt J."/>
            <person name="Bunk B."/>
            <person name="Haeckl F.J.F.P.J."/>
            <person name="Gunesch A.P."/>
            <person name="Birkelbach J."/>
            <person name="Nuebel U."/>
            <person name="Pietschmann T."/>
            <person name="Bach T."/>
            <person name="Mueller R."/>
        </authorList>
    </citation>
    <scope>NUCLEOTIDE SEQUENCE [LARGE SCALE GENOMIC DNA]</scope>
    <source>
        <strain evidence="4 5">MSr11954</strain>
    </source>
</reference>
<evidence type="ECO:0000259" key="3">
    <source>
        <dbReference type="PROSITE" id="PS50405"/>
    </source>
</evidence>
<name>A0ABZ2M7U1_9BACT</name>
<dbReference type="CDD" id="cd03049">
    <property type="entry name" value="GST_N_3"/>
    <property type="match status" value="1"/>
</dbReference>
<evidence type="ECO:0000256" key="1">
    <source>
        <dbReference type="ARBA" id="ARBA00011738"/>
    </source>
</evidence>
<dbReference type="CDD" id="cd03205">
    <property type="entry name" value="GST_C_6"/>
    <property type="match status" value="1"/>
</dbReference>
<evidence type="ECO:0000313" key="5">
    <source>
        <dbReference type="Proteomes" id="UP001370348"/>
    </source>
</evidence>
<dbReference type="EMBL" id="CP089984">
    <property type="protein sequence ID" value="WXB18568.1"/>
    <property type="molecule type" value="Genomic_DNA"/>
</dbReference>
<dbReference type="PROSITE" id="PS50405">
    <property type="entry name" value="GST_CTER"/>
    <property type="match status" value="1"/>
</dbReference>
<dbReference type="SUPFAM" id="SSF47616">
    <property type="entry name" value="GST C-terminal domain-like"/>
    <property type="match status" value="1"/>
</dbReference>
<dbReference type="InterPro" id="IPR010987">
    <property type="entry name" value="Glutathione-S-Trfase_C-like"/>
</dbReference>
<evidence type="ECO:0000313" key="4">
    <source>
        <dbReference type="EMBL" id="WXB18568.1"/>
    </source>
</evidence>
<sequence>MRVFWSSTSPFVRKVTVFALETGLEPRIERIPVKTMPTTPDPELSACNPLSKMPSLETDDGEWLYDSRVACEYLDTLHDRAPLIPRDGAPRFEVLRLQAVGDGALDAGILCRYESLRPAAYQWSVWTDAQLGKVHRCLDLLERAAKGPSALTADALNVGQIAVGCMLGWLDFRMVAGDFRRGHPEVAAWYERFSERPSMRATVPYE</sequence>
<dbReference type="PROSITE" id="PS50404">
    <property type="entry name" value="GST_NTER"/>
    <property type="match status" value="1"/>
</dbReference>
<dbReference type="InterPro" id="IPR036249">
    <property type="entry name" value="Thioredoxin-like_sf"/>
</dbReference>